<protein>
    <submittedName>
        <fullName evidence="1">Uncharacterized protein</fullName>
    </submittedName>
</protein>
<keyword evidence="2" id="KW-1185">Reference proteome</keyword>
<dbReference type="RefSeq" id="WP_168512912.1">
    <property type="nucleotide sequence ID" value="NZ_JAAXLS010000003.1"/>
</dbReference>
<dbReference type="EMBL" id="JAAXLS010000003">
    <property type="protein sequence ID" value="NKQ52742.1"/>
    <property type="molecule type" value="Genomic_DNA"/>
</dbReference>
<evidence type="ECO:0000313" key="1">
    <source>
        <dbReference type="EMBL" id="NKQ52742.1"/>
    </source>
</evidence>
<reference evidence="1 2" key="1">
    <citation type="submission" date="2020-04" db="EMBL/GenBank/DDBJ databases">
        <title>Novel species.</title>
        <authorList>
            <person name="Teo W.F.A."/>
            <person name="Lipun K."/>
            <person name="Srisuk N."/>
            <person name="Duangmal K."/>
        </authorList>
    </citation>
    <scope>NUCLEOTIDE SEQUENCE [LARGE SCALE GENOMIC DNA]</scope>
    <source>
        <strain evidence="1 2">K13G38</strain>
    </source>
</reference>
<sequence>MARWSAPRIHSRAAGAPLPGLIGVLELEQADRALAELGEDSDRMADALVAMDSHPGNQLLAGATLTGVTLRRWSEASAAMSVLWQQFSMHRALVDQARQVRERKSRPGPAELAELTELLTGPVVELNAEQVPIERRGLTGPAVVVERVTLSELVGTMKTAYAKVTEVLAAAEKAWDRTIERLEPLDADLRAARALAESLGVDEPALARFATELAELRAGALSDPLGSEPDPAPVRASLAKTRAGLDDLAAARDSFAERKEGIEASVAETADIDARASAVFATVREKIANPGLPVVEEQAAVLRNRVAQLPALWRAQDWKALSANLESLERDAGRALAEARTRLELGTGLLDRRLELRGRLEAYRAKARQLGYVEDLDLGTLHQRAHDLLYTSPCDLRAATVAVNRYQQALADRRGEQP</sequence>
<gene>
    <name evidence="1" type="ORF">HFP15_07590</name>
</gene>
<proteinExistence type="predicted"/>
<accession>A0ABX1IZ08</accession>
<organism evidence="1 2">
    <name type="scientific">Amycolatopsis acididurans</name>
    <dbReference type="NCBI Taxonomy" id="2724524"/>
    <lineage>
        <taxon>Bacteria</taxon>
        <taxon>Bacillati</taxon>
        <taxon>Actinomycetota</taxon>
        <taxon>Actinomycetes</taxon>
        <taxon>Pseudonocardiales</taxon>
        <taxon>Pseudonocardiaceae</taxon>
        <taxon>Amycolatopsis</taxon>
    </lineage>
</organism>
<evidence type="ECO:0000313" key="2">
    <source>
        <dbReference type="Proteomes" id="UP000715441"/>
    </source>
</evidence>
<comment type="caution">
    <text evidence="1">The sequence shown here is derived from an EMBL/GenBank/DDBJ whole genome shotgun (WGS) entry which is preliminary data.</text>
</comment>
<name>A0ABX1IZ08_9PSEU</name>
<dbReference type="Proteomes" id="UP000715441">
    <property type="component" value="Unassembled WGS sequence"/>
</dbReference>